<dbReference type="Proteomes" id="UP000094769">
    <property type="component" value="Unassembled WGS sequence"/>
</dbReference>
<dbReference type="EMBL" id="MARB01000033">
    <property type="protein sequence ID" value="ODJ85864.1"/>
    <property type="molecule type" value="Genomic_DNA"/>
</dbReference>
<protein>
    <recommendedName>
        <fullName evidence="3">2,4-dihydroxyhept-2-ene-1,7-dioic acid aldolase</fullName>
    </recommendedName>
</protein>
<dbReference type="InterPro" id="IPR014543">
    <property type="entry name" value="UCP028291"/>
</dbReference>
<proteinExistence type="predicted"/>
<accession>A0A7Z0VIK0</accession>
<dbReference type="OrthoDB" id="9806511at2"/>
<comment type="caution">
    <text evidence="1">The sequence shown here is derived from an EMBL/GenBank/DDBJ whole genome shotgun (WGS) entry which is preliminary data.</text>
</comment>
<keyword evidence="2" id="KW-1185">Reference proteome</keyword>
<name>A0A7Z0VIK0_9GAMM</name>
<organism evidence="1 2">
    <name type="scientific">Candidatus Thiodiazotropha endolucinida</name>
    <dbReference type="NCBI Taxonomy" id="1655433"/>
    <lineage>
        <taxon>Bacteria</taxon>
        <taxon>Pseudomonadati</taxon>
        <taxon>Pseudomonadota</taxon>
        <taxon>Gammaproteobacteria</taxon>
        <taxon>Chromatiales</taxon>
        <taxon>Sedimenticolaceae</taxon>
        <taxon>Candidatus Thiodiazotropha</taxon>
    </lineage>
</organism>
<evidence type="ECO:0000313" key="1">
    <source>
        <dbReference type="EMBL" id="ODJ85864.1"/>
    </source>
</evidence>
<dbReference type="RefSeq" id="WP_069128230.1">
    <property type="nucleotide sequence ID" value="NZ_MARB01000033.1"/>
</dbReference>
<gene>
    <name evidence="1" type="ORF">CODIS_39130</name>
</gene>
<evidence type="ECO:0000313" key="2">
    <source>
        <dbReference type="Proteomes" id="UP000094769"/>
    </source>
</evidence>
<dbReference type="Pfam" id="PF09981">
    <property type="entry name" value="DUF2218"/>
    <property type="match status" value="1"/>
</dbReference>
<dbReference type="Gene3D" id="3.30.310.50">
    <property type="entry name" value="Alpha-D-phosphohexomutase, C-terminal domain"/>
    <property type="match status" value="1"/>
</dbReference>
<evidence type="ECO:0008006" key="3">
    <source>
        <dbReference type="Google" id="ProtNLM"/>
    </source>
</evidence>
<sequence>MIASNTTIQTARARLYMRLLYKHFGHLVGVERNGESACLIKFGFGTGDMTTVDDELTLTARADDEMSLARVETVLESHLERFAFREGLIVNWSRAYRKSSTQRVD</sequence>
<reference evidence="1 2" key="1">
    <citation type="submission" date="2016-06" db="EMBL/GenBank/DDBJ databases">
        <title>Genome sequence of endosymbiont of Candidatus Endolucinida thiodiazotropha.</title>
        <authorList>
            <person name="Poehlein A."/>
            <person name="Koenig S."/>
            <person name="Heiden S.E."/>
            <person name="Thuermer A."/>
            <person name="Voget S."/>
            <person name="Daniel R."/>
            <person name="Markert S."/>
            <person name="Gros O."/>
            <person name="Schweder T."/>
        </authorList>
    </citation>
    <scope>NUCLEOTIDE SEQUENCE [LARGE SCALE GENOMIC DNA]</scope>
    <source>
        <strain evidence="1 2">COS</strain>
    </source>
</reference>
<dbReference type="AlphaFoldDB" id="A0A7Z0VIK0"/>